<feature type="compositionally biased region" description="Basic residues" evidence="2">
    <location>
        <begin position="541"/>
        <end position="552"/>
    </location>
</feature>
<feature type="compositionally biased region" description="Polar residues" evidence="2">
    <location>
        <begin position="471"/>
        <end position="482"/>
    </location>
</feature>
<feature type="region of interest" description="Disordered" evidence="2">
    <location>
        <begin position="442"/>
        <end position="552"/>
    </location>
</feature>
<gene>
    <name evidence="4" type="ORF">M9Y10_037874</name>
</gene>
<organism evidence="4 5">
    <name type="scientific">Tritrichomonas musculus</name>
    <dbReference type="NCBI Taxonomy" id="1915356"/>
    <lineage>
        <taxon>Eukaryota</taxon>
        <taxon>Metamonada</taxon>
        <taxon>Parabasalia</taxon>
        <taxon>Tritrichomonadida</taxon>
        <taxon>Tritrichomonadidae</taxon>
        <taxon>Tritrichomonas</taxon>
    </lineage>
</organism>
<dbReference type="InterPro" id="IPR011009">
    <property type="entry name" value="Kinase-like_dom_sf"/>
</dbReference>
<dbReference type="InterPro" id="IPR001245">
    <property type="entry name" value="Ser-Thr/Tyr_kinase_cat_dom"/>
</dbReference>
<comment type="caution">
    <text evidence="4">The sequence shown here is derived from an EMBL/GenBank/DDBJ whole genome shotgun (WGS) entry which is preliminary data.</text>
</comment>
<evidence type="ECO:0000313" key="5">
    <source>
        <dbReference type="Proteomes" id="UP001470230"/>
    </source>
</evidence>
<dbReference type="PANTHER" id="PTHR44329">
    <property type="entry name" value="SERINE/THREONINE-PROTEIN KINASE TNNI3K-RELATED"/>
    <property type="match status" value="1"/>
</dbReference>
<dbReference type="SUPFAM" id="SSF56112">
    <property type="entry name" value="Protein kinase-like (PK-like)"/>
    <property type="match status" value="1"/>
</dbReference>
<evidence type="ECO:0000259" key="3">
    <source>
        <dbReference type="PROSITE" id="PS50011"/>
    </source>
</evidence>
<keyword evidence="5" id="KW-1185">Reference proteome</keyword>
<accession>A0ABR2K6W2</accession>
<feature type="compositionally biased region" description="Basic and acidic residues" evidence="2">
    <location>
        <begin position="497"/>
        <end position="513"/>
    </location>
</feature>
<dbReference type="Pfam" id="PF00069">
    <property type="entry name" value="Pkinase"/>
    <property type="match status" value="1"/>
</dbReference>
<proteinExistence type="predicted"/>
<feature type="domain" description="Protein kinase" evidence="3">
    <location>
        <begin position="11"/>
        <end position="273"/>
    </location>
</feature>
<evidence type="ECO:0000313" key="4">
    <source>
        <dbReference type="EMBL" id="KAK8886841.1"/>
    </source>
</evidence>
<evidence type="ECO:0000256" key="2">
    <source>
        <dbReference type="SAM" id="MobiDB-lite"/>
    </source>
</evidence>
<evidence type="ECO:0000256" key="1">
    <source>
        <dbReference type="SAM" id="Coils"/>
    </source>
</evidence>
<dbReference type="SMART" id="SM00220">
    <property type="entry name" value="S_TKc"/>
    <property type="match status" value="1"/>
</dbReference>
<dbReference type="PANTHER" id="PTHR44329:SF214">
    <property type="entry name" value="PROTEIN KINASE DOMAIN-CONTAINING PROTEIN"/>
    <property type="match status" value="1"/>
</dbReference>
<dbReference type="InterPro" id="IPR000719">
    <property type="entry name" value="Prot_kinase_dom"/>
</dbReference>
<dbReference type="PRINTS" id="PR00109">
    <property type="entry name" value="TYRKINASE"/>
</dbReference>
<protein>
    <recommendedName>
        <fullName evidence="3">Protein kinase domain-containing protein</fullName>
    </recommendedName>
</protein>
<dbReference type="InterPro" id="IPR051681">
    <property type="entry name" value="Ser/Thr_Kinases-Pseudokinases"/>
</dbReference>
<reference evidence="4 5" key="1">
    <citation type="submission" date="2024-04" db="EMBL/GenBank/DDBJ databases">
        <title>Tritrichomonas musculus Genome.</title>
        <authorList>
            <person name="Alves-Ferreira E."/>
            <person name="Grigg M."/>
            <person name="Lorenzi H."/>
            <person name="Galac M."/>
        </authorList>
    </citation>
    <scope>NUCLEOTIDE SEQUENCE [LARGE SCALE GENOMIC DNA]</scope>
    <source>
        <strain evidence="4 5">EAF2021</strain>
    </source>
</reference>
<feature type="coiled-coil region" evidence="1">
    <location>
        <begin position="327"/>
        <end position="433"/>
    </location>
</feature>
<dbReference type="Gene3D" id="1.10.510.10">
    <property type="entry name" value="Transferase(Phosphotransferase) domain 1"/>
    <property type="match status" value="1"/>
</dbReference>
<keyword evidence="1" id="KW-0175">Coiled coil</keyword>
<name>A0ABR2K6W2_9EUKA</name>
<dbReference type="Proteomes" id="UP001470230">
    <property type="component" value="Unassembled WGS sequence"/>
</dbReference>
<feature type="compositionally biased region" description="Basic and acidic residues" evidence="2">
    <location>
        <begin position="525"/>
        <end position="538"/>
    </location>
</feature>
<sequence length="552" mass="64547">MNQYKFDINDFELIKELNRGSFGKVYLVKNKQTKMLLAAKVIDAQKEITQREKLSINREIEIMIRIQNPAMIKFWGFSLCDFENANKVTLFMEYAKNGSLFDMCFKKKNTQNTDYDDTARQIILVGIAYGMMILHQNRGIHRDLKPANVLLDDQLHPHITDFGCSKIFDIGHSGEQSLKCGTPYYLAPEVMLGYYDQKVDIYSFGILMYEVVTQCHCYTKQQKFKLEKVLTGNLRPEFTKPIKPSLKALMERCWSGDPDERPSFDVLFKMLAFNIEDEFEIDIFSDKKKKEIESNADPNKYYLENVDQVRLLSYVNSITENNSSVSVPELTHKIIEMQQENERLIKKMKQQENNEGDTYLKEENIKLKDENLKLKDENLKLKDENLKLKDENLKLKDQNIKLTEESNVMGEENKKLKEKNAELYLNNQNVLNDNRRLKNLLAKTHRKKSIESKSRARTPPSIRDKSPPNVTPHQILSPQNQDPYDVNRKTRIKARSNLRDPKPLIDEKVKNQDVDGVNPPIKKKILNDVKPKTSDLPRYHQNQKKKRSNFKL</sequence>
<dbReference type="PROSITE" id="PS50011">
    <property type="entry name" value="PROTEIN_KINASE_DOM"/>
    <property type="match status" value="1"/>
</dbReference>
<dbReference type="EMBL" id="JAPFFF010000006">
    <property type="protein sequence ID" value="KAK8886841.1"/>
    <property type="molecule type" value="Genomic_DNA"/>
</dbReference>